<gene>
    <name evidence="1" type="ORF">UFOPK3914_02007</name>
</gene>
<reference evidence="1" key="1">
    <citation type="submission" date="2020-05" db="EMBL/GenBank/DDBJ databases">
        <authorList>
            <person name="Chiriac C."/>
            <person name="Salcher M."/>
            <person name="Ghai R."/>
            <person name="Kavagutti S V."/>
        </authorList>
    </citation>
    <scope>NUCLEOTIDE SEQUENCE</scope>
</reference>
<organism evidence="1">
    <name type="scientific">freshwater metagenome</name>
    <dbReference type="NCBI Taxonomy" id="449393"/>
    <lineage>
        <taxon>unclassified sequences</taxon>
        <taxon>metagenomes</taxon>
        <taxon>ecological metagenomes</taxon>
    </lineage>
</organism>
<proteinExistence type="predicted"/>
<dbReference type="EMBL" id="CAFBOG010000273">
    <property type="protein sequence ID" value="CAB4998773.1"/>
    <property type="molecule type" value="Genomic_DNA"/>
</dbReference>
<evidence type="ECO:0000313" key="1">
    <source>
        <dbReference type="EMBL" id="CAB4998773.1"/>
    </source>
</evidence>
<protein>
    <submittedName>
        <fullName evidence="1">Unannotated protein</fullName>
    </submittedName>
</protein>
<name>A0A6J7P6H8_9ZZZZ</name>
<accession>A0A6J7P6H8</accession>
<dbReference type="AlphaFoldDB" id="A0A6J7P6H8"/>
<sequence length="92" mass="10017">MYEAVIGAAPETPVRATTLPSTVMVAMTDIDALNFDLRICSSPRYEGESVAGPSNESARSPPRVIFGSSRPKLYFVSKYSHPLFLQAVGRHC</sequence>